<proteinExistence type="predicted"/>
<dbReference type="AlphaFoldDB" id="Q6MCZ6"/>
<keyword evidence="2" id="KW-1185">Reference proteome</keyword>
<organism evidence="1 2">
    <name type="scientific">Protochlamydia amoebophila (strain UWE25)</name>
    <dbReference type="NCBI Taxonomy" id="264201"/>
    <lineage>
        <taxon>Bacteria</taxon>
        <taxon>Pseudomonadati</taxon>
        <taxon>Chlamydiota</taxon>
        <taxon>Chlamydiia</taxon>
        <taxon>Parachlamydiales</taxon>
        <taxon>Parachlamydiaceae</taxon>
        <taxon>Candidatus Protochlamydia</taxon>
    </lineage>
</organism>
<dbReference type="eggNOG" id="COG0574">
    <property type="taxonomic scope" value="Bacteria"/>
</dbReference>
<dbReference type="OrthoDB" id="19720at2"/>
<dbReference type="Proteomes" id="UP000000529">
    <property type="component" value="Chromosome"/>
</dbReference>
<evidence type="ECO:0000313" key="2">
    <source>
        <dbReference type="Proteomes" id="UP000000529"/>
    </source>
</evidence>
<reference evidence="1 2" key="1">
    <citation type="journal article" date="2004" name="Science">
        <title>Illuminating the evolutionary history of chlamydiae.</title>
        <authorList>
            <person name="Horn M."/>
            <person name="Collingro A."/>
            <person name="Schmitz-Esser S."/>
            <person name="Beier C.L."/>
            <person name="Purkhold U."/>
            <person name="Fartmann B."/>
            <person name="Brandt P."/>
            <person name="Nyakatura G.J."/>
            <person name="Droege M."/>
            <person name="Frishman D."/>
            <person name="Rattei T."/>
            <person name="Mewes H."/>
            <person name="Wagner M."/>
        </authorList>
    </citation>
    <scope>NUCLEOTIDE SEQUENCE [LARGE SCALE GENOMIC DNA]</scope>
    <source>
        <strain evidence="1 2">UWE25</strain>
    </source>
</reference>
<name>Q6MCZ6_PARUW</name>
<dbReference type="HOGENOM" id="CLU_628291_0_0_0"/>
<evidence type="ECO:0000313" key="1">
    <source>
        <dbReference type="EMBL" id="CAF23553.1"/>
    </source>
</evidence>
<dbReference type="RefSeq" id="WP_011175379.1">
    <property type="nucleotide sequence ID" value="NC_005861.2"/>
</dbReference>
<sequence length="436" mass="51123">MNELPFFTTICYDKNPEFIGKRLLEKVDAYFYLGGKKASVIPGHTKGNVEGVKFINSSSSYLITSLKVASYCTILIPAIMLAAKMFLRSIYKFYLVNPETPIDNQELLSVNQKQIIESFWKEHIASFKVCHGTTSLLLKHFTEYGISSTYPPALHDMITKVRAVWKNHEYDILPRSGYFKNFERRYDDAHLKQQIAVSFTADPFRQKEYTVGARGYGGEWIRELNQFIYEAKQANRKDLLTSEEKQIVMEMQSLIEVMQRIAPMKVKVPYYMISRQKEFCSFQEFESRVKSECLEWQSPEKLSAYLHTVSLPQLNDQKKIIENKYEITVYKTIHPKHLEFELIDSTTAFNYPMLDFNKPEELSSSQTGKLRIRLDTLCSELEEYQDSIFECTPTDRQTYIVTRKERWLNEKEKKSVELSKKKFAAHKLWLQKFNLS</sequence>
<gene>
    <name evidence="1" type="ORF">PC_RS03995</name>
</gene>
<dbReference type="EMBL" id="BX908798">
    <property type="protein sequence ID" value="CAF23553.1"/>
    <property type="molecule type" value="Genomic_DNA"/>
</dbReference>
<accession>Q6MCZ6</accession>
<protein>
    <submittedName>
        <fullName evidence="1">Uncharacterized protein</fullName>
    </submittedName>
</protein>
<dbReference type="KEGG" id="pcu:PC_RS03995"/>